<dbReference type="InterPro" id="IPR000182">
    <property type="entry name" value="GNAT_dom"/>
</dbReference>
<dbReference type="CDD" id="cd04301">
    <property type="entry name" value="NAT_SF"/>
    <property type="match status" value="1"/>
</dbReference>
<evidence type="ECO:0000313" key="2">
    <source>
        <dbReference type="EMBL" id="SHJ89049.1"/>
    </source>
</evidence>
<dbReference type="STRING" id="1121301.SAMN02745912_01499"/>
<feature type="domain" description="N-acetyltransferase" evidence="1">
    <location>
        <begin position="2"/>
        <end position="147"/>
    </location>
</feature>
<name>A0A1M6MZZ1_PARC5</name>
<keyword evidence="2" id="KW-0012">Acyltransferase</keyword>
<dbReference type="SUPFAM" id="SSF55729">
    <property type="entry name" value="Acyl-CoA N-acyltransferases (Nat)"/>
    <property type="match status" value="1"/>
</dbReference>
<evidence type="ECO:0000313" key="3">
    <source>
        <dbReference type="Proteomes" id="UP000184465"/>
    </source>
</evidence>
<dbReference type="PANTHER" id="PTHR47403">
    <property type="entry name" value="LOC100145250 PROTEIN"/>
    <property type="match status" value="1"/>
</dbReference>
<dbReference type="OrthoDB" id="1949423at2"/>
<dbReference type="PANTHER" id="PTHR47403:SF6">
    <property type="entry name" value="N-ACETYLTRANSFERASE DOMAIN-CONTAINING PROTEIN"/>
    <property type="match status" value="1"/>
</dbReference>
<dbReference type="GO" id="GO:0016747">
    <property type="term" value="F:acyltransferase activity, transferring groups other than amino-acyl groups"/>
    <property type="evidence" value="ECO:0007669"/>
    <property type="project" value="InterPro"/>
</dbReference>
<organism evidence="2 3">
    <name type="scientific">Paramaledivibacter caminithermalis (strain DSM 15212 / CIP 107654 / DViRD3)</name>
    <name type="common">Clostridium caminithermale</name>
    <dbReference type="NCBI Taxonomy" id="1121301"/>
    <lineage>
        <taxon>Bacteria</taxon>
        <taxon>Bacillati</taxon>
        <taxon>Bacillota</taxon>
        <taxon>Clostridia</taxon>
        <taxon>Peptostreptococcales</taxon>
        <taxon>Caminicellaceae</taxon>
        <taxon>Paramaledivibacter</taxon>
    </lineage>
</organism>
<reference evidence="2 3" key="1">
    <citation type="submission" date="2016-11" db="EMBL/GenBank/DDBJ databases">
        <authorList>
            <person name="Jaros S."/>
            <person name="Januszkiewicz K."/>
            <person name="Wedrychowicz H."/>
        </authorList>
    </citation>
    <scope>NUCLEOTIDE SEQUENCE [LARGE SCALE GENOMIC DNA]</scope>
    <source>
        <strain evidence="2 3">DSM 15212</strain>
    </source>
</reference>
<dbReference type="Pfam" id="PF00583">
    <property type="entry name" value="Acetyltransf_1"/>
    <property type="match status" value="1"/>
</dbReference>
<dbReference type="PROSITE" id="PS51186">
    <property type="entry name" value="GNAT"/>
    <property type="match status" value="1"/>
</dbReference>
<keyword evidence="3" id="KW-1185">Reference proteome</keyword>
<dbReference type="Gene3D" id="3.40.630.30">
    <property type="match status" value="1"/>
</dbReference>
<keyword evidence="2" id="KW-0808">Transferase</keyword>
<proteinExistence type="predicted"/>
<protein>
    <submittedName>
        <fullName evidence="2">L-amino acid N-acyltransferase YncA</fullName>
    </submittedName>
</protein>
<dbReference type="InterPro" id="IPR016181">
    <property type="entry name" value="Acyl_CoA_acyltransferase"/>
</dbReference>
<accession>A0A1M6MZZ1</accession>
<gene>
    <name evidence="2" type="ORF">SAMN02745912_01499</name>
</gene>
<dbReference type="AlphaFoldDB" id="A0A1M6MZZ1"/>
<dbReference type="RefSeq" id="WP_073148513.1">
    <property type="nucleotide sequence ID" value="NZ_FRAG01000014.1"/>
</dbReference>
<dbReference type="Proteomes" id="UP000184465">
    <property type="component" value="Unassembled WGS sequence"/>
</dbReference>
<dbReference type="EMBL" id="FRAG01000014">
    <property type="protein sequence ID" value="SHJ89049.1"/>
    <property type="molecule type" value="Genomic_DNA"/>
</dbReference>
<evidence type="ECO:0000259" key="1">
    <source>
        <dbReference type="PROSITE" id="PS51186"/>
    </source>
</evidence>
<sequence>MLVFRKARMEDKEDIINISKTVWDGDDYLPNIYEKWVANSNGEFTIAELDGKAIGCAKFTDLGGKKYWFEGIRVNKQYRGMGIGKKITRYYIDKAKNKGYNSISLSTYIENYESIKIIESFGFKNTTKFKLFYHENSNPLINIKVYEKANSLEEVRYILKSKELSKRNGYFAFDWTFVKATEELLQELIDEGSVYTLKENGKIKSTIILSNRMSKNNELSISYIDGDECHVEGLKFATQKYQEKGYKALLYMCPQIDSMKEYAVKAGLMPFDEYDEDVFVYEYI</sequence>